<dbReference type="Pfam" id="PF12074">
    <property type="entry name" value="Gcn1_N"/>
    <property type="match status" value="1"/>
</dbReference>
<dbReference type="GO" id="GO:0072344">
    <property type="term" value="P:rescue of stalled ribosome"/>
    <property type="evidence" value="ECO:0007669"/>
    <property type="project" value="EnsemblFungi"/>
</dbReference>
<proteinExistence type="inferred from homology"/>
<reference evidence="6 7" key="1">
    <citation type="submission" date="2015-05" db="EMBL/GenBank/DDBJ databases">
        <title>Distinctive expansion of gene families associated with plant cell wall degradation and secondary metabolism in the genomes of grapevine trunk pathogens.</title>
        <authorList>
            <person name="Lawrence D.P."/>
            <person name="Travadon R."/>
            <person name="Rolshausen P.E."/>
            <person name="Baumgartner K."/>
        </authorList>
    </citation>
    <scope>NUCLEOTIDE SEQUENCE [LARGE SCALE GENOMIC DNA]</scope>
    <source>
        <strain evidence="6">UCRPC4</strain>
    </source>
</reference>
<dbReference type="SMART" id="SM01349">
    <property type="entry name" value="TOG"/>
    <property type="match status" value="2"/>
</dbReference>
<dbReference type="InterPro" id="IPR016024">
    <property type="entry name" value="ARM-type_fold"/>
</dbReference>
<dbReference type="Pfam" id="PF24993">
    <property type="entry name" value="GNC1_N"/>
    <property type="match status" value="1"/>
</dbReference>
<dbReference type="GO" id="GO:1904689">
    <property type="term" value="P:negative regulation of cytoplasmic translational initiation"/>
    <property type="evidence" value="ECO:0007669"/>
    <property type="project" value="EnsemblFungi"/>
</dbReference>
<accession>A0A0G2DUS4</accession>
<dbReference type="SUPFAM" id="SSF48371">
    <property type="entry name" value="ARM repeat"/>
    <property type="match status" value="3"/>
</dbReference>
<dbReference type="GO" id="GO:0170011">
    <property type="term" value="F:stalled ribosome sensor activity"/>
    <property type="evidence" value="ECO:0007669"/>
    <property type="project" value="EnsemblFungi"/>
</dbReference>
<protein>
    <recommendedName>
        <fullName evidence="3">eIF-2-alpha kinase activator GCN1</fullName>
    </recommendedName>
</protein>
<dbReference type="Pfam" id="PF25801">
    <property type="entry name" value="HEAT_GCN1_C_2"/>
    <property type="match status" value="1"/>
</dbReference>
<dbReference type="GO" id="GO:1990611">
    <property type="term" value="P:regulation of cytoplasmic translational initiation in response to stress"/>
    <property type="evidence" value="ECO:0007669"/>
    <property type="project" value="EnsemblFungi"/>
</dbReference>
<evidence type="ECO:0000256" key="1">
    <source>
        <dbReference type="ARBA" id="ARBA00007366"/>
    </source>
</evidence>
<dbReference type="GO" id="GO:0019901">
    <property type="term" value="F:protein kinase binding"/>
    <property type="evidence" value="ECO:0007669"/>
    <property type="project" value="EnsemblFungi"/>
</dbReference>
<dbReference type="InterPro" id="IPR034085">
    <property type="entry name" value="TOG"/>
</dbReference>
<comment type="caution">
    <text evidence="6">The sequence shown here is derived from an EMBL/GenBank/DDBJ whole genome shotgun (WGS) entry which is preliminary data.</text>
</comment>
<dbReference type="Pfam" id="PF23271">
    <property type="entry name" value="HEAT_GCN1"/>
    <property type="match status" value="1"/>
</dbReference>
<feature type="domain" description="TOG" evidence="5">
    <location>
        <begin position="1658"/>
        <end position="1911"/>
    </location>
</feature>
<dbReference type="OrthoDB" id="5148094at2759"/>
<gene>
    <name evidence="6" type="ORF">UCRPC4_g06653</name>
</gene>
<dbReference type="Pfam" id="PF24987">
    <property type="entry name" value="HEAT_EF3_N"/>
    <property type="match status" value="1"/>
</dbReference>
<dbReference type="InterPro" id="IPR019399">
    <property type="entry name" value="Parkin_co-regulated_protein"/>
</dbReference>
<dbReference type="InterPro" id="IPR022716">
    <property type="entry name" value="Gcn1_N"/>
</dbReference>
<evidence type="ECO:0000313" key="7">
    <source>
        <dbReference type="Proteomes" id="UP000053317"/>
    </source>
</evidence>
<dbReference type="GO" id="GO:0043539">
    <property type="term" value="F:protein serine/threonine kinase activator activity"/>
    <property type="evidence" value="ECO:0007669"/>
    <property type="project" value="EnsemblFungi"/>
</dbReference>
<dbReference type="GO" id="GO:0034198">
    <property type="term" value="P:cellular response to amino acid starvation"/>
    <property type="evidence" value="ECO:0007669"/>
    <property type="project" value="EnsemblFungi"/>
</dbReference>
<dbReference type="InterPro" id="IPR056810">
    <property type="entry name" value="GNC1-like_N"/>
</dbReference>
<dbReference type="Proteomes" id="UP000053317">
    <property type="component" value="Unassembled WGS sequence"/>
</dbReference>
<dbReference type="PROSITE" id="PS50077">
    <property type="entry name" value="HEAT_REPEAT"/>
    <property type="match status" value="2"/>
</dbReference>
<dbReference type="EMBL" id="LCWF01000212">
    <property type="protein sequence ID" value="KKY14712.1"/>
    <property type="molecule type" value="Genomic_DNA"/>
</dbReference>
<dbReference type="GO" id="GO:0140469">
    <property type="term" value="P:GCN2-mediated signaling"/>
    <property type="evidence" value="ECO:0007669"/>
    <property type="project" value="EnsemblFungi"/>
</dbReference>
<evidence type="ECO:0000256" key="3">
    <source>
        <dbReference type="ARBA" id="ARBA00072275"/>
    </source>
</evidence>
<dbReference type="Gene3D" id="1.25.10.10">
    <property type="entry name" value="Leucine-rich Repeat Variant"/>
    <property type="match status" value="5"/>
</dbReference>
<organism evidence="6 7">
    <name type="scientific">Phaeomoniella chlamydospora</name>
    <name type="common">Phaeoacremonium chlamydosporum</name>
    <dbReference type="NCBI Taxonomy" id="158046"/>
    <lineage>
        <taxon>Eukaryota</taxon>
        <taxon>Fungi</taxon>
        <taxon>Dikarya</taxon>
        <taxon>Ascomycota</taxon>
        <taxon>Pezizomycotina</taxon>
        <taxon>Eurotiomycetes</taxon>
        <taxon>Chaetothyriomycetidae</taxon>
        <taxon>Phaeomoniellales</taxon>
        <taxon>Phaeomoniellaceae</taxon>
        <taxon>Phaeomoniella</taxon>
    </lineage>
</organism>
<evidence type="ECO:0000313" key="6">
    <source>
        <dbReference type="EMBL" id="KKY14712.1"/>
    </source>
</evidence>
<dbReference type="GO" id="GO:0043008">
    <property type="term" value="F:ATP-dependent protein binding"/>
    <property type="evidence" value="ECO:0007669"/>
    <property type="project" value="EnsemblFungi"/>
</dbReference>
<name>A0A0G2DUS4_PHACM</name>
<dbReference type="InterPro" id="IPR056809">
    <property type="entry name" value="HEAT_GCN1_fung"/>
</dbReference>
<dbReference type="Pfam" id="PF10274">
    <property type="entry name" value="ParcG"/>
    <property type="match status" value="1"/>
</dbReference>
<dbReference type="InterPro" id="IPR021133">
    <property type="entry name" value="HEAT_type_2"/>
</dbReference>
<dbReference type="GO" id="GO:0031571">
    <property type="term" value="P:mitotic G1 DNA damage checkpoint signaling"/>
    <property type="evidence" value="ECO:0007669"/>
    <property type="project" value="EnsemblFungi"/>
</dbReference>
<dbReference type="PANTHER" id="PTHR23346">
    <property type="entry name" value="TRANSLATIONAL ACTIVATOR GCN1-RELATED"/>
    <property type="match status" value="1"/>
</dbReference>
<dbReference type="GO" id="GO:0006448">
    <property type="term" value="P:regulation of translational elongation"/>
    <property type="evidence" value="ECO:0007669"/>
    <property type="project" value="EnsemblFungi"/>
</dbReference>
<feature type="repeat" description="HEAT" evidence="4">
    <location>
        <begin position="1975"/>
        <end position="2012"/>
    </location>
</feature>
<dbReference type="GO" id="GO:0043022">
    <property type="term" value="F:ribosome binding"/>
    <property type="evidence" value="ECO:0007669"/>
    <property type="project" value="EnsemblFungi"/>
</dbReference>
<dbReference type="GO" id="GO:0071264">
    <property type="term" value="P:positive regulation of translational initiation in response to starvation"/>
    <property type="evidence" value="ECO:0007669"/>
    <property type="project" value="EnsemblFungi"/>
</dbReference>
<evidence type="ECO:0000259" key="5">
    <source>
        <dbReference type="SMART" id="SM01349"/>
    </source>
</evidence>
<sequence length="2671" mass="289205">MGDAEGKGDSVKLQLALLSSSTSLRINTLEEVRQRLDQRDASTKEVQALLPLLLETIPRYSDRNSRRAVQNCIRTLLRKPEFAAPIVKSLGNVLKAESSKNVIATTNAFVILEWASLATQEAAQDPALSKTVIPDLSNAAAKSLEKCLHATSRPSVAKSALVVARRGLRNTLRSSNSAESALESLVPSLTAGSGCRENAPYLGVVAGVCERLPTRKEAFQNYSKTYVEFYKKEIVGSKTLVSPHVAAGLHDFFAGFVDQSQVNEDILPSFEKAILRSPEVVLGAVLPSLLKSIPKSFDVSEAVSKNLAKPLLSSLTSTNPIIKNGACQSFESLLSRCHEGPILDKVAEQVIASLKASKPANTELRGLLARVIQAFPDSAKISSMTAGALGPLALKESNETAAEALVSSFCHELTTIFAKDGIPDASLLDILKKGCQEKRLPIRRLWHLKVGQLLWTLKDREEVFETNEEIFKSVLQTLQSVFSEVVSTSTAQAQPATISSALVFTALTNLDAISLKLGFSAARKNACAQALSIKPKPSFLLSSRTYTRFTTDDDLIWCIRALSGVSSQLANEPEDCSLAWAQAYLFILAANGISPQVRAEAGKSLSSSYLDAPGQISKAVVKGIWQWLEHLALSTKDSAAVSSKSGTLRLYLAVRSICPPKDATEASRYRATQETLESQLVQLQILLRPQVMPRVKWIEMCLRTGLDPGSLGKAHAAELFENITKIFDARDAFNISMRTAACDAAAELAFVSPEESLPLIKTQISIDLDPTLLSEMGPIEAAIAQTPEGVAFIDVLSNRSSNAVENKNVKDYKTLKWEEELRAQVAQKKGQQKKLTADEQGRVSAQLAKEAVIRENVKKLQSKIQRGAGLVGGMATGPPTDVSTWINDAVFGLLKAAEAGACHFDGGSIAKSFLELSNLLASRLGVLRLSIGAASLRASYYPLGPELEEEPLGELVTRVLYRLRFASEQRPFDVVTFSYALPLVFKILSRNALGYPAGEDADAQVLLALEFLSFHMDSCENLALPRAQILSVLVESMSRYAQHHRLIKDSLGVICRCIAANIERTEINVLLAGATSPDDSVKIAVLQSIDAELDLSDMPTSKEIWLLCHDELEEATELALTIWEESSFKVNEDLIFDMMGYLDAPDAGTRRTAAKALLALVKQYPSVLPQVIRFLEEKYVDESKPLVPKKDKYGIIQKGTLVDHWEIRSGIASAFGVLSKVYQTDSLSQLMKFLIEHGPLADRHPRVRDEMVAAGTSLVTLRGKEALEPLMKMFEQTLESANKASKEADLVNEAVVVLYGSIARHLDSGDERVVAVIERLLATLSTPSESVQYAVAGCLTPLVHLARSETATFIQKMIVQLTTNKSYAARRGAAYGLAGLVAGRGITALKEYRVMTSLKSAAENKKSVEQRQGALFAYELFSLILGRTFEPYIIHILPQLLALFGDASADVREACLDTAKQCFSSLSSFGVKQILPQLLEGLDESQWRSKKGACDLLGAMAYLDPQQLAVSLPDIIPPLTGVLNDTHKEVRASANRSLQRFGDVISNPEIKSLVDILLSALSDPTKHTEEALDALIKVSFTHYLDAPSLALVVRILERGLSDRSATKRKASQIIGSLAHLTDKKDLSSHLPILVAGLRAASVDPVPATRATASKALGSLVEKLGEDALPDLIPSLMSNLRSETGAGDRLGSAQALSEVLAGLGTTRLEETLPTILQNVSSTKPTVREGFMTLFIFLPACFGNSFATYLNKIIPPILSGLADDVEAIRETALRAGRLLVKNFATKAIDLLLPELQRGLADDSYRIRLSSVELVGDLLFNLTGVSSITDAEEEGESAAQAGQSLLEILGEERRNRVLSSLYICRCDTSGLVRTAAVAVWKALVASPRTLKELVPTLSQLIISRLASSNMEQKVIASNALGEMIRKAGEGVLLALLPELEEGLQSSTDVDTRQGICIALRELIVAAAPESLEDHEKTLISVVRTALVDPDSDVREAAAEAFDSLQQILGKRAVDQVLPYLLSLLQNEAEAENALAALLTLLTESTRANIILPNLIPTLLSPPITAFNAKALASLAEVAGPAMTRRLPSIINNLVDNIVSAKTPELKSDLNAALNAVLSSVDEYDGLNTVMSVVLGLVKHEDHRKRAIADYHLATFFSNATVDYSRYNQDLIRVLLLSFNDGDNEVIKAAWTALNQLTSRLRKEEMESLVISTRQVLQQVGVPGHNLPGFGLPKGINAILPIFLQGLMNGTVDQRTQAAMAISEIIDRTSPESLKPFVTQITGPLIRVISERSVDVKCAILTTLNQLLEKIPLFVKPFLPQLQRTFTKCLADPSSDLLRSRAAKALGTLITLTPRVDPLIAELVTGSKTSDEGVKNAMLKGLQEVVSKAGSNMSETSREAILGLIDSQAGADSDTMGVTMARLFGGLIKVLPPTSALTLIKTRVLVNPPNKTSVLALNAVLADAPDALINDHLIETANTIRLGMTSSPGTIQDNCTLAAGKLLLSPNIDSSSPILQPLVTVLSESISPGHPIDLRRLSLVVIRTVSRHKPTFFTPNFLPDLAPPIFQSVRDPVIPIKLAAEAAFLELFQVVDSESEIFDQYMASPDGGASLPPGPKRSMQDYFKRVAMRLGVQARERREAEGGQGGLGLAGDEVEDEREIWSVGQVEIGNVFDKE</sequence>
<dbReference type="GO" id="GO:0022626">
    <property type="term" value="C:cytosolic ribosome"/>
    <property type="evidence" value="ECO:0007669"/>
    <property type="project" value="EnsemblFungi"/>
</dbReference>
<feature type="repeat" description="HEAT" evidence="4">
    <location>
        <begin position="1515"/>
        <end position="1553"/>
    </location>
</feature>
<feature type="domain" description="TOG" evidence="5">
    <location>
        <begin position="1337"/>
        <end position="1574"/>
    </location>
</feature>
<dbReference type="GO" id="GO:0031369">
    <property type="term" value="F:translation initiation factor binding"/>
    <property type="evidence" value="ECO:0007669"/>
    <property type="project" value="EnsemblFungi"/>
</dbReference>
<dbReference type="Pfam" id="PF24984">
    <property type="entry name" value="HEAT_EF3_GNC1"/>
    <property type="match status" value="1"/>
</dbReference>
<dbReference type="Pfam" id="PF24916">
    <property type="entry name" value="HEAT_GCN1_fung"/>
    <property type="match status" value="1"/>
</dbReference>
<evidence type="ECO:0000256" key="4">
    <source>
        <dbReference type="PROSITE-ProRule" id="PRU00103"/>
    </source>
</evidence>
<evidence type="ECO:0000256" key="2">
    <source>
        <dbReference type="ARBA" id="ARBA00022737"/>
    </source>
</evidence>
<dbReference type="FunFam" id="1.25.10.10:FF:000090">
    <property type="entry name" value="eIF-2-alpha kinase activator GCN1"/>
    <property type="match status" value="1"/>
</dbReference>
<comment type="similarity">
    <text evidence="1">Belongs to the GCN1 family.</text>
</comment>
<keyword evidence="2" id="KW-0677">Repeat</keyword>
<dbReference type="InterPro" id="IPR011989">
    <property type="entry name" value="ARM-like"/>
</dbReference>
<dbReference type="PANTHER" id="PTHR23346:SF7">
    <property type="entry name" value="STALLED RIBOSOME SENSOR GCN1"/>
    <property type="match status" value="1"/>
</dbReference>
<dbReference type="InterPro" id="IPR057546">
    <property type="entry name" value="HEAT_GCN1"/>
</dbReference>
<keyword evidence="7" id="KW-1185">Reference proteome</keyword>
<reference evidence="6 7" key="2">
    <citation type="submission" date="2015-05" db="EMBL/GenBank/DDBJ databases">
        <authorList>
            <person name="Morales-Cruz A."/>
            <person name="Amrine K.C."/>
            <person name="Cantu D."/>
        </authorList>
    </citation>
    <scope>NUCLEOTIDE SEQUENCE [LARGE SCALE GENOMIC DNA]</scope>
    <source>
        <strain evidence="6">UCRPC4</strain>
    </source>
</reference>